<name>A0A2A2F3K2_9GAMM</name>
<protein>
    <submittedName>
        <fullName evidence="1">Uncharacterized protein</fullName>
    </submittedName>
</protein>
<comment type="caution">
    <text evidence="1">The sequence shown here is derived from an EMBL/GenBank/DDBJ whole genome shotgun (WGS) entry which is preliminary data.</text>
</comment>
<evidence type="ECO:0000313" key="1">
    <source>
        <dbReference type="EMBL" id="PAU79175.1"/>
    </source>
</evidence>
<keyword evidence="2" id="KW-1185">Reference proteome</keyword>
<dbReference type="OrthoDB" id="61607at28256"/>
<accession>A0A2A2F3K2</accession>
<dbReference type="AlphaFoldDB" id="A0A2A2F3K2"/>
<dbReference type="Proteomes" id="UP000217771">
    <property type="component" value="Unassembled WGS sequence"/>
</dbReference>
<sequence>MTNFDLHERAQQLADNESAYQLARRLIEMEQDRDQLRGCFHNACEELAALKAALVDEGEEVPTGPALSLVERLKARLAKAEQRVEREATGFRAMCEAFQRLEEIVGMDTGGWNGPAPALNAVESIVQRRDALAAYAEDLRKAGNRAICYGGAESPDDWHRVLTQAPEVSLALRDAGERAKGASAIRHLTQGEGWEDQDLRKVIDDYIATVVQVSQATKETLDGD</sequence>
<reference evidence="1 2" key="1">
    <citation type="submission" date="2017-08" db="EMBL/GenBank/DDBJ databases">
        <title>Halomonas alkalisoli sp. nov., isolated from saline alkaline soil.</title>
        <authorList>
            <person name="Wang D."/>
            <person name="Zhang G."/>
        </authorList>
    </citation>
    <scope>NUCLEOTIDE SEQUENCE [LARGE SCALE GENOMIC DNA]</scope>
    <source>
        <strain evidence="1 2">WRN001</strain>
    </source>
</reference>
<organism evidence="1 2">
    <name type="scientific">Halomonas salipaludis</name>
    <dbReference type="NCBI Taxonomy" id="2032625"/>
    <lineage>
        <taxon>Bacteria</taxon>
        <taxon>Pseudomonadati</taxon>
        <taxon>Pseudomonadota</taxon>
        <taxon>Gammaproteobacteria</taxon>
        <taxon>Oceanospirillales</taxon>
        <taxon>Halomonadaceae</taxon>
        <taxon>Halomonas</taxon>
    </lineage>
</organism>
<evidence type="ECO:0000313" key="2">
    <source>
        <dbReference type="Proteomes" id="UP000217771"/>
    </source>
</evidence>
<dbReference type="EMBL" id="NSKB01000001">
    <property type="protein sequence ID" value="PAU79175.1"/>
    <property type="molecule type" value="Genomic_DNA"/>
</dbReference>
<dbReference type="RefSeq" id="WP_095619188.1">
    <property type="nucleotide sequence ID" value="NZ_NSKB01000001.1"/>
</dbReference>
<gene>
    <name evidence="1" type="ORF">CK498_02065</name>
</gene>
<proteinExistence type="predicted"/>